<accession>A0A6C1E264</accession>
<dbReference type="UniPathway" id="UPA00885"/>
<dbReference type="PANTHER" id="PTHR10953:SF29">
    <property type="entry name" value="NEDD8-ACTIVATING ENZYME E1 REGULATORY SUBUNIT"/>
    <property type="match status" value="1"/>
</dbReference>
<dbReference type="InterPro" id="IPR045886">
    <property type="entry name" value="ThiF/MoeB/HesA"/>
</dbReference>
<evidence type="ECO:0000313" key="6">
    <source>
        <dbReference type="Proteomes" id="UP000501346"/>
    </source>
</evidence>
<dbReference type="EMBL" id="CP048997">
    <property type="protein sequence ID" value="QID82973.1"/>
    <property type="molecule type" value="Genomic_DNA"/>
</dbReference>
<name>A0A6C1E264_SACPS</name>
<protein>
    <recommendedName>
        <fullName evidence="4">NEDD8-activating enzyme E1 regulatory subunit</fullName>
    </recommendedName>
</protein>
<comment type="pathway">
    <text evidence="1 4">Protein modification; protein neddylation.</text>
</comment>
<proteinExistence type="inferred from homology"/>
<evidence type="ECO:0000256" key="1">
    <source>
        <dbReference type="ARBA" id="ARBA00005032"/>
    </source>
</evidence>
<dbReference type="AlphaFoldDB" id="A0A6C1E264"/>
<dbReference type="OrthoDB" id="1708823at2759"/>
<comment type="function">
    <text evidence="4">Regulatory subunit of the dimeric UBA3-ULA1 E1 enzyme.</text>
</comment>
<evidence type="ECO:0000256" key="4">
    <source>
        <dbReference type="PIRNR" id="PIRNR039099"/>
    </source>
</evidence>
<sequence>MERYDRQLRLWGALGQDSLNRSRVCVVGPATPLLQEVFKNLVLAGISSLTWLKVECAVQSGSLFLAELKKDLEPLASKQLEYEENDLRKTLQQPQYDWTRFSVVILTCIGEQTAMLDLNEIRRQRGTKFPPVLNTFVSGFYGYIYLVLSETHFVLQAHPDSKKYDLRLQNPWPELINYVDTFDLSKMDIATFSGIPYTVLLMKCIAKLERDGNNGRITIDQMKKVLDQICLPLGNDVIYEPNYVEAKRYAYLACSQNDCCKELEDLLRNLEISDYGNDWHDTYNYEILTLLLTLKNIAKENGELSFQPLTGTLPDMESTTENYIRLKKLYEVKAKLDKSRVEESLARSKKIVSQDVLETFCSHYGEVRKILPPKSDLLGIFSTSNALLDALVMVQFWEQPAVTAEDKDEFIGLRVDDNYSVMAFFGGAVVQEAIKLITHHYVPIDNLFLYNGINNSSATYKI</sequence>
<gene>
    <name evidence="5" type="primary">ULA1_1</name>
    <name evidence="5" type="ORF">GRS66_005407</name>
</gene>
<reference evidence="5 6" key="1">
    <citation type="journal article" date="2019" name="BMC Genomics">
        <title>Chromosome level assembly and comparative genome analysis confirm lager-brewing yeasts originated from a single hybridization.</title>
        <authorList>
            <person name="Salazar A.N."/>
            <person name="Gorter de Vries A.R."/>
            <person name="van den Broek M."/>
            <person name="Brouwers N."/>
            <person name="de la Torre Cortes P."/>
            <person name="Kuijpers N.G.A."/>
            <person name="Daran J.G."/>
            <person name="Abeel T."/>
        </authorList>
    </citation>
    <scope>NUCLEOTIDE SEQUENCE [LARGE SCALE GENOMIC DNA]</scope>
    <source>
        <strain evidence="5 6">CBS 1483</strain>
    </source>
</reference>
<evidence type="ECO:0000256" key="3">
    <source>
        <dbReference type="ARBA" id="ARBA00022786"/>
    </source>
</evidence>
<dbReference type="PIRSF" id="PIRSF039099">
    <property type="entry name" value="APP-BP1"/>
    <property type="match status" value="1"/>
</dbReference>
<keyword evidence="6" id="KW-1185">Reference proteome</keyword>
<dbReference type="InterPro" id="IPR030667">
    <property type="entry name" value="APP-BP1"/>
</dbReference>
<dbReference type="SUPFAM" id="SSF69572">
    <property type="entry name" value="Activating enzymes of the ubiquitin-like proteins"/>
    <property type="match status" value="1"/>
</dbReference>
<evidence type="ECO:0000256" key="2">
    <source>
        <dbReference type="ARBA" id="ARBA00006868"/>
    </source>
</evidence>
<dbReference type="Proteomes" id="UP000501346">
    <property type="component" value="Chromosome ScXVI"/>
</dbReference>
<dbReference type="InterPro" id="IPR035985">
    <property type="entry name" value="Ubiquitin-activating_enz"/>
</dbReference>
<dbReference type="GO" id="GO:0019781">
    <property type="term" value="F:NEDD8 activating enzyme activity"/>
    <property type="evidence" value="ECO:0007669"/>
    <property type="project" value="UniProtKB-UniRule"/>
</dbReference>
<dbReference type="GO" id="GO:0045116">
    <property type="term" value="P:protein neddylation"/>
    <property type="evidence" value="ECO:0007669"/>
    <property type="project" value="UniProtKB-UniRule"/>
</dbReference>
<organism evidence="5 6">
    <name type="scientific">Saccharomyces pastorianus</name>
    <name type="common">Lager yeast</name>
    <name type="synonym">Saccharomyces cerevisiae x Saccharomyces eubayanus</name>
    <dbReference type="NCBI Taxonomy" id="27292"/>
    <lineage>
        <taxon>Eukaryota</taxon>
        <taxon>Fungi</taxon>
        <taxon>Dikarya</taxon>
        <taxon>Ascomycota</taxon>
        <taxon>Saccharomycotina</taxon>
        <taxon>Saccharomycetes</taxon>
        <taxon>Saccharomycetales</taxon>
        <taxon>Saccharomycetaceae</taxon>
        <taxon>Saccharomyces</taxon>
    </lineage>
</organism>
<dbReference type="Gene3D" id="3.40.50.720">
    <property type="entry name" value="NAD(P)-binding Rossmann-like Domain"/>
    <property type="match status" value="3"/>
</dbReference>
<comment type="similarity">
    <text evidence="2 4">Belongs to the ubiquitin-activating E1 family. ULA1 subfamily.</text>
</comment>
<dbReference type="PANTHER" id="PTHR10953">
    <property type="entry name" value="UBIQUITIN-ACTIVATING ENZYME E1"/>
    <property type="match status" value="1"/>
</dbReference>
<dbReference type="GO" id="GO:0005737">
    <property type="term" value="C:cytoplasm"/>
    <property type="evidence" value="ECO:0007669"/>
    <property type="project" value="TreeGrafter"/>
</dbReference>
<keyword evidence="3 4" id="KW-0833">Ubl conjugation pathway</keyword>
<evidence type="ECO:0000313" key="5">
    <source>
        <dbReference type="EMBL" id="QID82973.1"/>
    </source>
</evidence>